<keyword evidence="4" id="KW-0378">Hydrolase</keyword>
<keyword evidence="9" id="KW-0732">Signal</keyword>
<feature type="active site" evidence="7">
    <location>
        <position position="294"/>
    </location>
</feature>
<name>D3BJ58_HETP5</name>
<comment type="similarity">
    <text evidence="1">Belongs to the peptidase M8 family.</text>
</comment>
<dbReference type="EMBL" id="ADBJ01000038">
    <property type="protein sequence ID" value="EFA77938.1"/>
    <property type="molecule type" value="Genomic_DNA"/>
</dbReference>
<dbReference type="PANTHER" id="PTHR10942">
    <property type="entry name" value="LEISHMANOLYSIN-LIKE PEPTIDASE"/>
    <property type="match status" value="1"/>
</dbReference>
<dbReference type="PANTHER" id="PTHR10942:SF0">
    <property type="entry name" value="LEISHMANOLYSIN-LIKE PEPTIDASE"/>
    <property type="match status" value="1"/>
</dbReference>
<evidence type="ECO:0008006" key="12">
    <source>
        <dbReference type="Google" id="ProtNLM"/>
    </source>
</evidence>
<dbReference type="RefSeq" id="XP_020430066.1">
    <property type="nucleotide sequence ID" value="XM_020579391.1"/>
</dbReference>
<feature type="signal peptide" evidence="9">
    <location>
        <begin position="1"/>
        <end position="19"/>
    </location>
</feature>
<evidence type="ECO:0000256" key="4">
    <source>
        <dbReference type="ARBA" id="ARBA00022801"/>
    </source>
</evidence>
<keyword evidence="5 8" id="KW-0862">Zinc</keyword>
<dbReference type="Gene3D" id="3.90.132.10">
    <property type="entry name" value="Leishmanolysin , domain 2"/>
    <property type="match status" value="1"/>
</dbReference>
<accession>D3BJ58</accession>
<dbReference type="SUPFAM" id="SSF55486">
    <property type="entry name" value="Metalloproteases ('zincins'), catalytic domain"/>
    <property type="match status" value="1"/>
</dbReference>
<dbReference type="GO" id="GO:0016020">
    <property type="term" value="C:membrane"/>
    <property type="evidence" value="ECO:0007669"/>
    <property type="project" value="InterPro"/>
</dbReference>
<evidence type="ECO:0000313" key="11">
    <source>
        <dbReference type="Proteomes" id="UP000001396"/>
    </source>
</evidence>
<keyword evidence="11" id="KW-1185">Reference proteome</keyword>
<evidence type="ECO:0000313" key="10">
    <source>
        <dbReference type="EMBL" id="EFA77938.1"/>
    </source>
</evidence>
<dbReference type="AlphaFoldDB" id="D3BJ58"/>
<dbReference type="OMA" id="THPIRIM"/>
<proteinExistence type="inferred from homology"/>
<reference evidence="10 11" key="1">
    <citation type="journal article" date="2011" name="Genome Res.">
        <title>Phylogeny-wide analysis of social amoeba genomes highlights ancient origins for complex intercellular communication.</title>
        <authorList>
            <person name="Heidel A.J."/>
            <person name="Lawal H.M."/>
            <person name="Felder M."/>
            <person name="Schilde C."/>
            <person name="Helps N.R."/>
            <person name="Tunggal B."/>
            <person name="Rivero F."/>
            <person name="John U."/>
            <person name="Schleicher M."/>
            <person name="Eichinger L."/>
            <person name="Platzer M."/>
            <person name="Noegel A.A."/>
            <person name="Schaap P."/>
            <person name="Gloeckner G."/>
        </authorList>
    </citation>
    <scope>NUCLEOTIDE SEQUENCE [LARGE SCALE GENOMIC DNA]</scope>
    <source>
        <strain evidence="11">ATCC 26659 / Pp 5 / PN500</strain>
    </source>
</reference>
<comment type="caution">
    <text evidence="10">The sequence shown here is derived from an EMBL/GenBank/DDBJ whole genome shotgun (WGS) entry which is preliminary data.</text>
</comment>
<dbReference type="InParanoid" id="D3BJ58"/>
<dbReference type="GO" id="GO:0005737">
    <property type="term" value="C:cytoplasm"/>
    <property type="evidence" value="ECO:0007669"/>
    <property type="project" value="TreeGrafter"/>
</dbReference>
<protein>
    <recommendedName>
        <fullName evidence="12">Leishmanolysin-like peptidase</fullName>
    </recommendedName>
</protein>
<dbReference type="GO" id="GO:0004222">
    <property type="term" value="F:metalloendopeptidase activity"/>
    <property type="evidence" value="ECO:0007669"/>
    <property type="project" value="InterPro"/>
</dbReference>
<dbReference type="GO" id="GO:0006508">
    <property type="term" value="P:proteolysis"/>
    <property type="evidence" value="ECO:0007669"/>
    <property type="project" value="UniProtKB-KW"/>
</dbReference>
<dbReference type="GO" id="GO:0046872">
    <property type="term" value="F:metal ion binding"/>
    <property type="evidence" value="ECO:0007669"/>
    <property type="project" value="UniProtKB-KW"/>
</dbReference>
<evidence type="ECO:0000256" key="1">
    <source>
        <dbReference type="ARBA" id="ARBA00005860"/>
    </source>
</evidence>
<evidence type="ECO:0000256" key="5">
    <source>
        <dbReference type="ARBA" id="ARBA00022833"/>
    </source>
</evidence>
<feature type="chain" id="PRO_5003041281" description="Leishmanolysin-like peptidase" evidence="9">
    <location>
        <begin position="20"/>
        <end position="681"/>
    </location>
</feature>
<dbReference type="Proteomes" id="UP000001396">
    <property type="component" value="Unassembled WGS sequence"/>
</dbReference>
<dbReference type="FunFam" id="3.90.132.10:FF:000001">
    <property type="entry name" value="leishmanolysin-like peptidase isoform X2"/>
    <property type="match status" value="1"/>
</dbReference>
<feature type="binding site" evidence="8">
    <location>
        <position position="297"/>
    </location>
    <ligand>
        <name>Zn(2+)</name>
        <dbReference type="ChEBI" id="CHEBI:29105"/>
        <note>catalytic</note>
    </ligand>
</feature>
<keyword evidence="2" id="KW-0645">Protease</keyword>
<feature type="binding site" evidence="8">
    <location>
        <position position="380"/>
    </location>
    <ligand>
        <name>Zn(2+)</name>
        <dbReference type="ChEBI" id="CHEBI:29105"/>
        <note>catalytic</note>
    </ligand>
</feature>
<dbReference type="InterPro" id="IPR001577">
    <property type="entry name" value="Peptidase_M8"/>
</dbReference>
<gene>
    <name evidence="10" type="ORF">PPL_08583</name>
</gene>
<evidence type="ECO:0000256" key="7">
    <source>
        <dbReference type="PIRSR" id="PIRSR601577-1"/>
    </source>
</evidence>
<evidence type="ECO:0000256" key="8">
    <source>
        <dbReference type="PIRSR" id="PIRSR601577-2"/>
    </source>
</evidence>
<feature type="binding site" evidence="8">
    <location>
        <position position="293"/>
    </location>
    <ligand>
        <name>Zn(2+)</name>
        <dbReference type="ChEBI" id="CHEBI:29105"/>
        <note>catalytic</note>
    </ligand>
</feature>
<sequence length="681" mass="76714">MFSLKQLLLLLFNVYLLNSSFCRALSNSQNIDYHSIDYARPFLEEYIKTLNSLANGYKGEIYTEFLENNHKCIHDHIKHQHSNDLLNINGQFDISNKNKEGQFNKRDTMSVNVRKQPIVTTHPIRIMFNTTYLSPNTEKSTCKFVGQKVRINFSNTMVTCRPQDILTNELIALITNIVLPFISSTFENFLTVTGPLYYPEQPFLQTAFCGRELFTIDVSNGFNADYMMYVTAHPIGVASVNAYATACLLDQGNNRPYAGHININPEVFSAFANLQYQRTHQTKWQLFLRASLHEAIHALGFSDDLFKYFIDRRTGRTYNTNINPMTLARGAAPSGSSYKVQRSFLATPNVLEIVRTHFDCDKMPGAELENNGGDGTRNSHWKATIFNTELMIGYGQAVAPLSNLTLALLYDSGWYGLINLDQAEPLRFGRAKGCSFALDSCGPSNWNYPGYWTDINNQRACTPTRDAVGVASWATYQQALPSHQQHWREKNVGSQRGDTFDYCLFSSVYDNLDSTYYCFDTNTKPMSAGEVFGKDSACILHFEGQSSKDKLIPACRVQRCIGTTLEVQVNEKWYKCPPGEKVRAGDIILMCPDATDQHCVPLRFSDTPSNHSAKKADNRGLSIDTEINLGIDGSFEPLNNINNLISLDKVLLTPSSSSANRSQIIIPLDIIILISFMVFLL</sequence>
<evidence type="ECO:0000256" key="9">
    <source>
        <dbReference type="SAM" id="SignalP"/>
    </source>
</evidence>
<evidence type="ECO:0000256" key="3">
    <source>
        <dbReference type="ARBA" id="ARBA00022723"/>
    </source>
</evidence>
<comment type="cofactor">
    <cofactor evidence="8">
        <name>Zn(2+)</name>
        <dbReference type="ChEBI" id="CHEBI:29105"/>
    </cofactor>
    <text evidence="8">Binds 1 zinc ion per subunit.</text>
</comment>
<keyword evidence="3 8" id="KW-0479">Metal-binding</keyword>
<dbReference type="Gene3D" id="3.10.170.20">
    <property type="match status" value="1"/>
</dbReference>
<dbReference type="GeneID" id="31364062"/>
<dbReference type="STRING" id="670386.D3BJ58"/>
<dbReference type="Pfam" id="PF01457">
    <property type="entry name" value="Peptidase_M8"/>
    <property type="match status" value="1"/>
</dbReference>
<keyword evidence="6 8" id="KW-0482">Metalloprotease</keyword>
<evidence type="ECO:0000256" key="6">
    <source>
        <dbReference type="ARBA" id="ARBA00023049"/>
    </source>
</evidence>
<evidence type="ECO:0000256" key="2">
    <source>
        <dbReference type="ARBA" id="ARBA00022670"/>
    </source>
</evidence>
<dbReference type="GO" id="GO:0007155">
    <property type="term" value="P:cell adhesion"/>
    <property type="evidence" value="ECO:0007669"/>
    <property type="project" value="InterPro"/>
</dbReference>
<organism evidence="10 11">
    <name type="scientific">Heterostelium pallidum (strain ATCC 26659 / Pp 5 / PN500)</name>
    <name type="common">Cellular slime mold</name>
    <name type="synonym">Polysphondylium pallidum</name>
    <dbReference type="NCBI Taxonomy" id="670386"/>
    <lineage>
        <taxon>Eukaryota</taxon>
        <taxon>Amoebozoa</taxon>
        <taxon>Evosea</taxon>
        <taxon>Eumycetozoa</taxon>
        <taxon>Dictyostelia</taxon>
        <taxon>Acytosteliales</taxon>
        <taxon>Acytosteliaceae</taxon>
        <taxon>Heterostelium</taxon>
    </lineage>
</organism>
<dbReference type="Gene3D" id="2.10.55.10">
    <property type="entry name" value="Leishmanolysin domain 3"/>
    <property type="match status" value="1"/>
</dbReference>